<evidence type="ECO:0000256" key="5">
    <source>
        <dbReference type="ARBA" id="ARBA00023002"/>
    </source>
</evidence>
<dbReference type="PANTHER" id="PTHR42913">
    <property type="entry name" value="APOPTOSIS-INDUCING FACTOR 1"/>
    <property type="match status" value="1"/>
</dbReference>
<feature type="transmembrane region" description="Helical" evidence="6">
    <location>
        <begin position="366"/>
        <end position="386"/>
    </location>
</feature>
<accession>A0A372DHN6</accession>
<dbReference type="Proteomes" id="UP000262917">
    <property type="component" value="Unassembled WGS sequence"/>
</dbReference>
<reference evidence="8 9" key="1">
    <citation type="submission" date="2018-08" db="EMBL/GenBank/DDBJ databases">
        <title>Lysobacter weifangensis sp. nov., a new member of the family 'Xanthomonadaceae', isolated from soil in a farmland.</title>
        <authorList>
            <person name="Zhao H."/>
        </authorList>
    </citation>
    <scope>NUCLEOTIDE SEQUENCE [LARGE SCALE GENOMIC DNA]</scope>
    <source>
        <strain evidence="8 9">WF-2</strain>
    </source>
</reference>
<evidence type="ECO:0000256" key="6">
    <source>
        <dbReference type="SAM" id="Phobius"/>
    </source>
</evidence>
<dbReference type="InterPro" id="IPR023753">
    <property type="entry name" value="FAD/NAD-binding_dom"/>
</dbReference>
<sequence>MPATPCHVVIVGGGFAGLWATRALAAAPVRVTLLDRGNHHLFQPLLYQVATAGLSAPDIAAPLRHILRRQRNATVLMETVAAIDTRARRVLCTNGRGVDYDFLVLASGATHAYFGHDDWADHAPGLKTLDDALHIRRRILSAFERAEAEHDPAARRAWLTFAIVGGGPTGVELAGTLVEIARHTLAREFRRIDPGAARVLLLEAGPRVLASFPEALSAHARAQLQRLGVEVRTGQPVQAIDADGVCVGADRIPARTVLWAAGVAASPLARTLGVPLDRAGRVPVQPDLSVAGAPEIFVAGDLASVQRPDGRPVPGVAPAAKQMGRQVAAAIRARLAGKPAPRFRYRDFGNLATIGRMAAVVHLGRLRLTGALAWWFWLTAHIYFLIGFRNRLSVMLSWTWAYWSYQRAARIILGDAAADQPRSTRQA</sequence>
<dbReference type="Pfam" id="PF07992">
    <property type="entry name" value="Pyr_redox_2"/>
    <property type="match status" value="1"/>
</dbReference>
<dbReference type="PRINTS" id="PR00368">
    <property type="entry name" value="FADPNR"/>
</dbReference>
<dbReference type="Gene3D" id="3.50.50.100">
    <property type="match status" value="1"/>
</dbReference>
<keyword evidence="6" id="KW-1133">Transmembrane helix</keyword>
<dbReference type="GO" id="GO:0019646">
    <property type="term" value="P:aerobic electron transport chain"/>
    <property type="evidence" value="ECO:0007669"/>
    <property type="project" value="TreeGrafter"/>
</dbReference>
<evidence type="ECO:0000259" key="7">
    <source>
        <dbReference type="Pfam" id="PF07992"/>
    </source>
</evidence>
<dbReference type="PRINTS" id="PR00411">
    <property type="entry name" value="PNDRDTASEI"/>
</dbReference>
<feature type="domain" description="FAD/NAD(P)-binding" evidence="7">
    <location>
        <begin position="7"/>
        <end position="324"/>
    </location>
</feature>
<keyword evidence="9" id="KW-1185">Reference proteome</keyword>
<gene>
    <name evidence="8" type="ORF">D0Y53_11615</name>
</gene>
<comment type="cofactor">
    <cofactor evidence="1">
        <name>FAD</name>
        <dbReference type="ChEBI" id="CHEBI:57692"/>
    </cofactor>
</comment>
<keyword evidence="4" id="KW-0274">FAD</keyword>
<evidence type="ECO:0000313" key="9">
    <source>
        <dbReference type="Proteomes" id="UP000262917"/>
    </source>
</evidence>
<name>A0A372DHN6_9GAMM</name>
<dbReference type="AlphaFoldDB" id="A0A372DHN6"/>
<evidence type="ECO:0000256" key="4">
    <source>
        <dbReference type="ARBA" id="ARBA00022827"/>
    </source>
</evidence>
<evidence type="ECO:0000256" key="1">
    <source>
        <dbReference type="ARBA" id="ARBA00001974"/>
    </source>
</evidence>
<evidence type="ECO:0000313" key="8">
    <source>
        <dbReference type="EMBL" id="RFP59081.1"/>
    </source>
</evidence>
<evidence type="ECO:0000256" key="3">
    <source>
        <dbReference type="ARBA" id="ARBA00022630"/>
    </source>
</evidence>
<dbReference type="EMBL" id="QVPD01000015">
    <property type="protein sequence ID" value="RFP59081.1"/>
    <property type="molecule type" value="Genomic_DNA"/>
</dbReference>
<keyword evidence="6" id="KW-0812">Transmembrane</keyword>
<dbReference type="InterPro" id="IPR051169">
    <property type="entry name" value="NADH-Q_oxidoreductase"/>
</dbReference>
<dbReference type="RefSeq" id="WP_117203489.1">
    <property type="nucleotide sequence ID" value="NZ_JBHTBK010000022.1"/>
</dbReference>
<protein>
    <submittedName>
        <fullName evidence="8">NAD(P)/FAD-dependent oxidoreductase</fullName>
    </submittedName>
</protein>
<comment type="caution">
    <text evidence="8">The sequence shown here is derived from an EMBL/GenBank/DDBJ whole genome shotgun (WGS) entry which is preliminary data.</text>
</comment>
<keyword evidence="5" id="KW-0560">Oxidoreductase</keyword>
<proteinExistence type="inferred from homology"/>
<keyword evidence="3" id="KW-0285">Flavoprotein</keyword>
<evidence type="ECO:0000256" key="2">
    <source>
        <dbReference type="ARBA" id="ARBA00005272"/>
    </source>
</evidence>
<organism evidence="8 9">
    <name type="scientific">Cognatiluteimonas weifangensis</name>
    <dbReference type="NCBI Taxonomy" id="2303539"/>
    <lineage>
        <taxon>Bacteria</taxon>
        <taxon>Pseudomonadati</taxon>
        <taxon>Pseudomonadota</taxon>
        <taxon>Gammaproteobacteria</taxon>
        <taxon>Lysobacterales</taxon>
        <taxon>Lysobacteraceae</taxon>
        <taxon>Cognatiluteimonas</taxon>
    </lineage>
</organism>
<dbReference type="SUPFAM" id="SSF51905">
    <property type="entry name" value="FAD/NAD(P)-binding domain"/>
    <property type="match status" value="1"/>
</dbReference>
<comment type="similarity">
    <text evidence="2">Belongs to the NADH dehydrogenase family.</text>
</comment>
<dbReference type="PANTHER" id="PTHR42913:SF3">
    <property type="entry name" value="64 KDA MITOCHONDRIAL NADH DEHYDROGENASE (EUROFUNG)"/>
    <property type="match status" value="1"/>
</dbReference>
<dbReference type="InterPro" id="IPR036188">
    <property type="entry name" value="FAD/NAD-bd_sf"/>
</dbReference>
<keyword evidence="6" id="KW-0472">Membrane</keyword>
<dbReference type="OrthoDB" id="9781621at2"/>
<dbReference type="GO" id="GO:0003955">
    <property type="term" value="F:NAD(P)H dehydrogenase (quinone) activity"/>
    <property type="evidence" value="ECO:0007669"/>
    <property type="project" value="TreeGrafter"/>
</dbReference>